<sequence>MTNLTNLQNPIIIGHRGFGVTGLFTAIPENTIYSFEKALEDGADGVELDLMETRDGEIVVFHDRNLLRMAGVKREIKDLTLEEIQSVIVRQRYDIGQELVKVIRSHPEMKKLSILNFLLRTKFALSDKASPCHKAMPCRIGKIPLLSEVLDVIGEKAQVLGLELKEENKPYAPYVKKIASIVKKAGIGKKVAFISFSVELLNLMKKEGDWLYLGLIPLFKTKPGEIDQFISECLKNSFSYMAIPPTILEKEVVEKIQKAGLTVATFAEDKKTLEKGRRLGINIFVTDRVDLLSQKLKIPPKFLRKFYRVNKS</sequence>
<evidence type="ECO:0000313" key="3">
    <source>
        <dbReference type="Proteomes" id="UP000034539"/>
    </source>
</evidence>
<dbReference type="Pfam" id="PF03009">
    <property type="entry name" value="GDPD"/>
    <property type="match status" value="1"/>
</dbReference>
<evidence type="ECO:0000259" key="1">
    <source>
        <dbReference type="PROSITE" id="PS51704"/>
    </source>
</evidence>
<name>A0A0G0T271_9BACT</name>
<dbReference type="PANTHER" id="PTHR46211:SF14">
    <property type="entry name" value="GLYCEROPHOSPHODIESTER PHOSPHODIESTERASE"/>
    <property type="match status" value="1"/>
</dbReference>
<gene>
    <name evidence="2" type="ORF">UT63_C0056G0011</name>
</gene>
<dbReference type="EMBL" id="LBXN01000056">
    <property type="protein sequence ID" value="KKR31947.1"/>
    <property type="molecule type" value="Genomic_DNA"/>
</dbReference>
<organism evidence="2 3">
    <name type="scientific">Candidatus Gottesmanbacteria bacterium GW2011_GWC2_39_8</name>
    <dbReference type="NCBI Taxonomy" id="1618450"/>
    <lineage>
        <taxon>Bacteria</taxon>
        <taxon>Candidatus Gottesmaniibacteriota</taxon>
    </lineage>
</organism>
<dbReference type="GO" id="GO:0008081">
    <property type="term" value="F:phosphoric diester hydrolase activity"/>
    <property type="evidence" value="ECO:0007669"/>
    <property type="project" value="InterPro"/>
</dbReference>
<proteinExistence type="predicted"/>
<dbReference type="Gene3D" id="3.20.20.190">
    <property type="entry name" value="Phosphatidylinositol (PI) phosphodiesterase"/>
    <property type="match status" value="1"/>
</dbReference>
<dbReference type="PANTHER" id="PTHR46211">
    <property type="entry name" value="GLYCEROPHOSPHORYL DIESTER PHOSPHODIESTERASE"/>
    <property type="match status" value="1"/>
</dbReference>
<protein>
    <submittedName>
        <fullName evidence="2">Glycerophosphoryl diester phosphodiesterase</fullName>
    </submittedName>
</protein>
<reference evidence="2 3" key="1">
    <citation type="journal article" date="2015" name="Nature">
        <title>rRNA introns, odd ribosomes, and small enigmatic genomes across a large radiation of phyla.</title>
        <authorList>
            <person name="Brown C.T."/>
            <person name="Hug L.A."/>
            <person name="Thomas B.C."/>
            <person name="Sharon I."/>
            <person name="Castelle C.J."/>
            <person name="Singh A."/>
            <person name="Wilkins M.J."/>
            <person name="Williams K.H."/>
            <person name="Banfield J.F."/>
        </authorList>
    </citation>
    <scope>NUCLEOTIDE SEQUENCE [LARGE SCALE GENOMIC DNA]</scope>
</reference>
<dbReference type="InterPro" id="IPR017946">
    <property type="entry name" value="PLC-like_Pdiesterase_TIM-brl"/>
</dbReference>
<evidence type="ECO:0000313" key="2">
    <source>
        <dbReference type="EMBL" id="KKR31947.1"/>
    </source>
</evidence>
<dbReference type="AlphaFoldDB" id="A0A0G0T271"/>
<dbReference type="CDD" id="cd08556">
    <property type="entry name" value="GDPD"/>
    <property type="match status" value="1"/>
</dbReference>
<dbReference type="GO" id="GO:0006629">
    <property type="term" value="P:lipid metabolic process"/>
    <property type="evidence" value="ECO:0007669"/>
    <property type="project" value="InterPro"/>
</dbReference>
<dbReference type="PROSITE" id="PS50007">
    <property type="entry name" value="PIPLC_X_DOMAIN"/>
    <property type="match status" value="1"/>
</dbReference>
<dbReference type="InterPro" id="IPR030395">
    <property type="entry name" value="GP_PDE_dom"/>
</dbReference>
<dbReference type="PROSITE" id="PS51704">
    <property type="entry name" value="GP_PDE"/>
    <property type="match status" value="1"/>
</dbReference>
<feature type="domain" description="GP-PDE" evidence="1">
    <location>
        <begin position="10"/>
        <end position="296"/>
    </location>
</feature>
<dbReference type="SUPFAM" id="SSF51695">
    <property type="entry name" value="PLC-like phosphodiesterases"/>
    <property type="match status" value="1"/>
</dbReference>
<accession>A0A0G0T271</accession>
<comment type="caution">
    <text evidence="2">The sequence shown here is derived from an EMBL/GenBank/DDBJ whole genome shotgun (WGS) entry which is preliminary data.</text>
</comment>
<dbReference type="Proteomes" id="UP000034539">
    <property type="component" value="Unassembled WGS sequence"/>
</dbReference>